<organism evidence="3 4">
    <name type="scientific">Paractinoplanes rishiriensis</name>
    <dbReference type="NCBI Taxonomy" id="1050105"/>
    <lineage>
        <taxon>Bacteria</taxon>
        <taxon>Bacillati</taxon>
        <taxon>Actinomycetota</taxon>
        <taxon>Actinomycetes</taxon>
        <taxon>Micromonosporales</taxon>
        <taxon>Micromonosporaceae</taxon>
        <taxon>Paractinoplanes</taxon>
    </lineage>
</organism>
<name>A0A919K8T8_9ACTN</name>
<gene>
    <name evidence="3" type="ORF">Ari01nite_89870</name>
</gene>
<accession>A0A919K8T8</accession>
<evidence type="ECO:0000313" key="4">
    <source>
        <dbReference type="Proteomes" id="UP000636960"/>
    </source>
</evidence>
<dbReference type="InterPro" id="IPR011044">
    <property type="entry name" value="Quino_amine_DH_bsu"/>
</dbReference>
<dbReference type="EMBL" id="BOMV01000105">
    <property type="protein sequence ID" value="GIF01523.1"/>
    <property type="molecule type" value="Genomic_DNA"/>
</dbReference>
<evidence type="ECO:0000256" key="1">
    <source>
        <dbReference type="SAM" id="MobiDB-lite"/>
    </source>
</evidence>
<feature type="region of interest" description="Disordered" evidence="1">
    <location>
        <begin position="66"/>
        <end position="86"/>
    </location>
</feature>
<dbReference type="RefSeq" id="WP_203790314.1">
    <property type="nucleotide sequence ID" value="NZ_BOMV01000105.1"/>
</dbReference>
<feature type="transmembrane region" description="Helical" evidence="2">
    <location>
        <begin position="39"/>
        <end position="60"/>
    </location>
</feature>
<evidence type="ECO:0000313" key="3">
    <source>
        <dbReference type="EMBL" id="GIF01523.1"/>
    </source>
</evidence>
<dbReference type="Proteomes" id="UP000636960">
    <property type="component" value="Unassembled WGS sequence"/>
</dbReference>
<keyword evidence="2" id="KW-1133">Transmembrane helix</keyword>
<dbReference type="SUPFAM" id="SSF50969">
    <property type="entry name" value="YVTN repeat-like/Quinoprotein amine dehydrogenase"/>
    <property type="match status" value="1"/>
</dbReference>
<feature type="compositionally biased region" description="Pro residues" evidence="1">
    <location>
        <begin position="73"/>
        <end position="82"/>
    </location>
</feature>
<dbReference type="AlphaFoldDB" id="A0A919K8T8"/>
<protein>
    <submittedName>
        <fullName evidence="3">Uncharacterized protein</fullName>
    </submittedName>
</protein>
<keyword evidence="2" id="KW-0812">Transmembrane</keyword>
<keyword evidence="4" id="KW-1185">Reference proteome</keyword>
<reference evidence="3" key="1">
    <citation type="submission" date="2021-01" db="EMBL/GenBank/DDBJ databases">
        <title>Whole genome shotgun sequence of Actinoplanes rishiriensis NBRC 108556.</title>
        <authorList>
            <person name="Komaki H."/>
            <person name="Tamura T."/>
        </authorList>
    </citation>
    <scope>NUCLEOTIDE SEQUENCE</scope>
    <source>
        <strain evidence="3">NBRC 108556</strain>
    </source>
</reference>
<sequence length="399" mass="42205">MGHGELGELLAEAASEVQPRAYADWAWTEAGRTRRRRRVTVVSASFVAVVLVAVAGYLLVPAQRGAEPDPVTHRPPPPPSTPVPAVQQVPDALPRHVVPPLPLNAVDFMPDPARKLSDGPIDGAVAVVQPYGSLGFCVLSTSGEWVDIDVVQLSTTHDAGGNHADPLRSTALSPDRKRIAFPQPGSVIVVDLTTAKAHRVPVPGLNEQVLWQGDRTVLVGAGGPGAVAVDWAAGRAAPVVAGLSTWNSAAQRAEGALVPELPDETRTVRLWDLAKADPVRETPVTDARLDGYQVNEWYGPTVSNGADLVVRAGWGSSSSFSGLEMVAVVNTRTGVVERMLDLGRERSKGCCRPLDWLDEETVLLQLDQTGLISWNVRTGALGAVSGGQLPGTVALRPVL</sequence>
<evidence type="ECO:0000256" key="2">
    <source>
        <dbReference type="SAM" id="Phobius"/>
    </source>
</evidence>
<proteinExistence type="predicted"/>
<comment type="caution">
    <text evidence="3">The sequence shown here is derived from an EMBL/GenBank/DDBJ whole genome shotgun (WGS) entry which is preliminary data.</text>
</comment>
<keyword evidence="2" id="KW-0472">Membrane</keyword>